<dbReference type="PANTHER" id="PTHR43344:SF2">
    <property type="entry name" value="PHOSPHOSERINE PHOSPHATASE"/>
    <property type="match status" value="1"/>
</dbReference>
<dbReference type="OrthoDB" id="350577at2157"/>
<organism evidence="9 10">
    <name type="scientific">Halopenitus persicus</name>
    <dbReference type="NCBI Taxonomy" id="1048396"/>
    <lineage>
        <taxon>Archaea</taxon>
        <taxon>Methanobacteriati</taxon>
        <taxon>Methanobacteriota</taxon>
        <taxon>Stenosarchaea group</taxon>
        <taxon>Halobacteria</taxon>
        <taxon>Halobacteriales</taxon>
        <taxon>Haloferacaceae</taxon>
        <taxon>Halopenitus</taxon>
    </lineage>
</organism>
<dbReference type="NCBIfam" id="TIGR01488">
    <property type="entry name" value="HAD-SF-IB"/>
    <property type="match status" value="1"/>
</dbReference>
<evidence type="ECO:0000256" key="5">
    <source>
        <dbReference type="ARBA" id="ARBA00022723"/>
    </source>
</evidence>
<dbReference type="AlphaFoldDB" id="A0A1H3KLF5"/>
<keyword evidence="4" id="KW-0028">Amino-acid biosynthesis</keyword>
<accession>A0A1H3KLF5</accession>
<dbReference type="GeneID" id="43839951"/>
<dbReference type="Gene3D" id="3.40.50.1000">
    <property type="entry name" value="HAD superfamily/HAD-like"/>
    <property type="match status" value="1"/>
</dbReference>
<dbReference type="Proteomes" id="UP000199079">
    <property type="component" value="Unassembled WGS sequence"/>
</dbReference>
<dbReference type="EMBL" id="FNPC01000006">
    <property type="protein sequence ID" value="SDY53023.1"/>
    <property type="molecule type" value="Genomic_DNA"/>
</dbReference>
<dbReference type="SUPFAM" id="SSF56784">
    <property type="entry name" value="HAD-like"/>
    <property type="match status" value="1"/>
</dbReference>
<keyword evidence="7" id="KW-0460">Magnesium</keyword>
<evidence type="ECO:0000256" key="3">
    <source>
        <dbReference type="ARBA" id="ARBA00012640"/>
    </source>
</evidence>
<comment type="pathway">
    <text evidence="2">Amino-acid biosynthesis; L-serine biosynthesis; L-serine from 3-phospho-D-glycerate: step 3/3.</text>
</comment>
<keyword evidence="8" id="KW-0718">Serine biosynthesis</keyword>
<keyword evidence="6" id="KW-0378">Hydrolase</keyword>
<evidence type="ECO:0000256" key="7">
    <source>
        <dbReference type="ARBA" id="ARBA00022842"/>
    </source>
</evidence>
<reference evidence="10" key="1">
    <citation type="submission" date="2016-10" db="EMBL/GenBank/DDBJ databases">
        <authorList>
            <person name="Varghese N."/>
            <person name="Submissions S."/>
        </authorList>
    </citation>
    <scope>NUCLEOTIDE SEQUENCE [LARGE SCALE GENOMIC DNA]</scope>
    <source>
        <strain evidence="10">DC30,IBRC 10041,KCTC 4046</strain>
    </source>
</reference>
<dbReference type="InterPro" id="IPR023214">
    <property type="entry name" value="HAD_sf"/>
</dbReference>
<dbReference type="Pfam" id="PF12710">
    <property type="entry name" value="HAD"/>
    <property type="match status" value="1"/>
</dbReference>
<dbReference type="PANTHER" id="PTHR43344">
    <property type="entry name" value="PHOSPHOSERINE PHOSPHATASE"/>
    <property type="match status" value="1"/>
</dbReference>
<dbReference type="GO" id="GO:0005737">
    <property type="term" value="C:cytoplasm"/>
    <property type="evidence" value="ECO:0007669"/>
    <property type="project" value="TreeGrafter"/>
</dbReference>
<dbReference type="GO" id="GO:0000287">
    <property type="term" value="F:magnesium ion binding"/>
    <property type="evidence" value="ECO:0007669"/>
    <property type="project" value="TreeGrafter"/>
</dbReference>
<dbReference type="InterPro" id="IPR050582">
    <property type="entry name" value="HAD-like_SerB"/>
</dbReference>
<evidence type="ECO:0000256" key="6">
    <source>
        <dbReference type="ARBA" id="ARBA00022801"/>
    </source>
</evidence>
<dbReference type="GO" id="GO:0036424">
    <property type="term" value="F:L-phosphoserine phosphatase activity"/>
    <property type="evidence" value="ECO:0007669"/>
    <property type="project" value="TreeGrafter"/>
</dbReference>
<dbReference type="InterPro" id="IPR036412">
    <property type="entry name" value="HAD-like_sf"/>
</dbReference>
<protein>
    <recommendedName>
        <fullName evidence="3">phosphoserine phosphatase</fullName>
        <ecNumber evidence="3">3.1.3.3</ecNumber>
    </recommendedName>
</protein>
<evidence type="ECO:0000313" key="10">
    <source>
        <dbReference type="Proteomes" id="UP000199079"/>
    </source>
</evidence>
<dbReference type="GO" id="GO:0006564">
    <property type="term" value="P:L-serine biosynthetic process"/>
    <property type="evidence" value="ECO:0007669"/>
    <property type="project" value="UniProtKB-KW"/>
</dbReference>
<evidence type="ECO:0000256" key="1">
    <source>
        <dbReference type="ARBA" id="ARBA00001946"/>
    </source>
</evidence>
<name>A0A1H3KLF5_9EURY</name>
<evidence type="ECO:0000313" key="9">
    <source>
        <dbReference type="EMBL" id="SDY53023.1"/>
    </source>
</evidence>
<evidence type="ECO:0000256" key="2">
    <source>
        <dbReference type="ARBA" id="ARBA00005135"/>
    </source>
</evidence>
<evidence type="ECO:0000256" key="4">
    <source>
        <dbReference type="ARBA" id="ARBA00022605"/>
    </source>
</evidence>
<keyword evidence="10" id="KW-1185">Reference proteome</keyword>
<evidence type="ECO:0000256" key="8">
    <source>
        <dbReference type="ARBA" id="ARBA00023299"/>
    </source>
</evidence>
<gene>
    <name evidence="9" type="ORF">SAMN05216564_10668</name>
</gene>
<proteinExistence type="predicted"/>
<comment type="cofactor">
    <cofactor evidence="1">
        <name>Mg(2+)</name>
        <dbReference type="ChEBI" id="CHEBI:18420"/>
    </cofactor>
</comment>
<keyword evidence="5" id="KW-0479">Metal-binding</keyword>
<sequence length="210" mass="22231">MLVAFDFDGALAVSDPFVQLGERHGTGNDIAALLDRMQAGDVEYEDGLRSVASRLEGLPTEAVDEACTDLQRRAGATDLLDGLHRAGHHVAIISDAPEVAIRSCFEPGTFAADAVVGTRLPTENGALTGDIEGPLVGQGKDAVLKEIVARAGKDMTETIAVGDDRRDLPMLQAAATGIGVDPDPIVADHCDRVVPTISRLERQFEKHNVV</sequence>
<dbReference type="EC" id="3.1.3.3" evidence="3"/>
<dbReference type="RefSeq" id="WP_021072729.1">
    <property type="nucleotide sequence ID" value="NZ_FNPC01000006.1"/>
</dbReference>